<organism evidence="2 3">
    <name type="scientific">Marinomonas arenicola</name>
    <dbReference type="NCBI Taxonomy" id="569601"/>
    <lineage>
        <taxon>Bacteria</taxon>
        <taxon>Pseudomonadati</taxon>
        <taxon>Pseudomonadota</taxon>
        <taxon>Gammaproteobacteria</taxon>
        <taxon>Oceanospirillales</taxon>
        <taxon>Oceanospirillaceae</taxon>
        <taxon>Marinomonas</taxon>
    </lineage>
</organism>
<feature type="signal peptide" evidence="1">
    <location>
        <begin position="1"/>
        <end position="27"/>
    </location>
</feature>
<proteinExistence type="predicted"/>
<dbReference type="InterPro" id="IPR006837">
    <property type="entry name" value="Divergent_DAC"/>
</dbReference>
<dbReference type="EMBL" id="JBAKAR010000011">
    <property type="protein sequence ID" value="MEL0614096.1"/>
    <property type="molecule type" value="Genomic_DNA"/>
</dbReference>
<sequence>MNVINIKKGALWCVLILVGLMGNQAQSAISEQPAMMGPLVLKSASSDFEITAEEESWSDASEHWLGPIINDLASPEESETLAVPLKSVPPFWHPTTPIAPKGSHLAQTKPKKPLPKIAILIDDLGYNRQGMKSALALPKNVALAILPLTPFAHETATQAKAQQRVTILHAPMENVRELKLGPGGLYVKMTEQQLKTALVKDIDSLPGIKGVNNHMGSLLTAQQNSMNWVMEVLQGRSLFFIDSLTSSHSVAEKTAKRHGLKTTSRDVFLDNIRMEKAIDKQFSRLIKLAKRKGEALAIGHPYPETMAYLKKRLVALEKDGVKLVPLTEMLHKTSQKP</sequence>
<dbReference type="Gene3D" id="3.20.20.370">
    <property type="entry name" value="Glycoside hydrolase/deacetylase"/>
    <property type="match status" value="1"/>
</dbReference>
<evidence type="ECO:0000313" key="3">
    <source>
        <dbReference type="Proteomes" id="UP001379949"/>
    </source>
</evidence>
<reference evidence="2 3" key="1">
    <citation type="submission" date="2024-02" db="EMBL/GenBank/DDBJ databases">
        <title>Bacteria isolated from the canopy kelp, Nereocystis luetkeana.</title>
        <authorList>
            <person name="Pfister C.A."/>
            <person name="Younker I.T."/>
            <person name="Light S.H."/>
        </authorList>
    </citation>
    <scope>NUCLEOTIDE SEQUENCE [LARGE SCALE GENOMIC DNA]</scope>
    <source>
        <strain evidence="2 3">TI.4.07</strain>
    </source>
</reference>
<dbReference type="PANTHER" id="PTHR30105:SF2">
    <property type="entry name" value="DIVERGENT POLYSACCHARIDE DEACETYLASE SUPERFAMILY"/>
    <property type="match status" value="1"/>
</dbReference>
<evidence type="ECO:0000256" key="1">
    <source>
        <dbReference type="SAM" id="SignalP"/>
    </source>
</evidence>
<evidence type="ECO:0000313" key="2">
    <source>
        <dbReference type="EMBL" id="MEL0614096.1"/>
    </source>
</evidence>
<feature type="chain" id="PRO_5046317123" evidence="1">
    <location>
        <begin position="28"/>
        <end position="337"/>
    </location>
</feature>
<name>A0ABU9G7U8_9GAMM</name>
<keyword evidence="1" id="KW-0732">Signal</keyword>
<keyword evidence="3" id="KW-1185">Reference proteome</keyword>
<dbReference type="RefSeq" id="WP_341567648.1">
    <property type="nucleotide sequence ID" value="NZ_JBAKAR010000011.1"/>
</dbReference>
<dbReference type="Proteomes" id="UP001379949">
    <property type="component" value="Unassembled WGS sequence"/>
</dbReference>
<dbReference type="CDD" id="cd10936">
    <property type="entry name" value="CE4_DAC2"/>
    <property type="match status" value="1"/>
</dbReference>
<accession>A0ABU9G7U8</accession>
<gene>
    <name evidence="2" type="ORF">V6242_13155</name>
</gene>
<dbReference type="PANTHER" id="PTHR30105">
    <property type="entry name" value="UNCHARACTERIZED YIBQ-RELATED"/>
    <property type="match status" value="1"/>
</dbReference>
<dbReference type="SUPFAM" id="SSF88713">
    <property type="entry name" value="Glycoside hydrolase/deacetylase"/>
    <property type="match status" value="1"/>
</dbReference>
<dbReference type="Pfam" id="PF04748">
    <property type="entry name" value="Polysacc_deac_2"/>
    <property type="match status" value="1"/>
</dbReference>
<protein>
    <submittedName>
        <fullName evidence="2">Divergent polysaccharide deacetylase family protein</fullName>
    </submittedName>
</protein>
<dbReference type="InterPro" id="IPR011330">
    <property type="entry name" value="Glyco_hydro/deAcase_b/a-brl"/>
</dbReference>
<comment type="caution">
    <text evidence="2">The sequence shown here is derived from an EMBL/GenBank/DDBJ whole genome shotgun (WGS) entry which is preliminary data.</text>
</comment>